<accession>A0A1I8A6T9</accession>
<dbReference type="Proteomes" id="UP000095287">
    <property type="component" value="Unplaced"/>
</dbReference>
<proteinExistence type="predicted"/>
<reference evidence="2" key="1">
    <citation type="submission" date="2016-11" db="UniProtKB">
        <authorList>
            <consortium name="WormBaseParasite"/>
        </authorList>
    </citation>
    <scope>IDENTIFICATION</scope>
</reference>
<sequence length="75" mass="8547">MIKENYSHNSVYSLAASVPHPPLQSWRIVLFYFRIVTALRKSHPLLQQFLFALQPKNKGGHCPLHAETRGTSAVF</sequence>
<evidence type="ECO:0000313" key="2">
    <source>
        <dbReference type="WBParaSite" id="L893_g33597.t1"/>
    </source>
</evidence>
<organism evidence="1 2">
    <name type="scientific">Steinernema glaseri</name>
    <dbReference type="NCBI Taxonomy" id="37863"/>
    <lineage>
        <taxon>Eukaryota</taxon>
        <taxon>Metazoa</taxon>
        <taxon>Ecdysozoa</taxon>
        <taxon>Nematoda</taxon>
        <taxon>Chromadorea</taxon>
        <taxon>Rhabditida</taxon>
        <taxon>Tylenchina</taxon>
        <taxon>Panagrolaimomorpha</taxon>
        <taxon>Strongyloidoidea</taxon>
        <taxon>Steinernematidae</taxon>
        <taxon>Steinernema</taxon>
    </lineage>
</organism>
<dbReference type="WBParaSite" id="L893_g33597.t1">
    <property type="protein sequence ID" value="L893_g33597.t1"/>
    <property type="gene ID" value="L893_g33597"/>
</dbReference>
<protein>
    <submittedName>
        <fullName evidence="2">Ovule protein</fullName>
    </submittedName>
</protein>
<keyword evidence="1" id="KW-1185">Reference proteome</keyword>
<name>A0A1I8A6T9_9BILA</name>
<dbReference type="AlphaFoldDB" id="A0A1I8A6T9"/>
<evidence type="ECO:0000313" key="1">
    <source>
        <dbReference type="Proteomes" id="UP000095287"/>
    </source>
</evidence>